<comment type="caution">
    <text evidence="2">The sequence shown here is derived from an EMBL/GenBank/DDBJ whole genome shotgun (WGS) entry which is preliminary data.</text>
</comment>
<dbReference type="InterPro" id="IPR005754">
    <property type="entry name" value="Sortase"/>
</dbReference>
<proteinExistence type="predicted"/>
<reference evidence="2 3" key="1">
    <citation type="submission" date="2020-08" db="EMBL/GenBank/DDBJ databases">
        <title>A Genomic Blueprint of the Chicken Gut Microbiome.</title>
        <authorList>
            <person name="Gilroy R."/>
            <person name="Ravi A."/>
            <person name="Getino M."/>
            <person name="Pursley I."/>
            <person name="Horton D.L."/>
            <person name="Alikhan N.-F."/>
            <person name="Baker D."/>
            <person name="Gharbi K."/>
            <person name="Hall N."/>
            <person name="Watson M."/>
            <person name="Adriaenssens E.M."/>
            <person name="Foster-Nyarko E."/>
            <person name="Jarju S."/>
            <person name="Secka A."/>
            <person name="Antonio M."/>
            <person name="Oren A."/>
            <person name="Chaudhuri R."/>
            <person name="La Ragione R.M."/>
            <person name="Hildebrand F."/>
            <person name="Pallen M.J."/>
        </authorList>
    </citation>
    <scope>NUCLEOTIDE SEQUENCE [LARGE SCALE GENOMIC DNA]</scope>
    <source>
        <strain evidence="2 3">N37</strain>
    </source>
</reference>
<organism evidence="2 3">
    <name type="scientific">Clostridium faecium</name>
    <dbReference type="NCBI Taxonomy" id="2762223"/>
    <lineage>
        <taxon>Bacteria</taxon>
        <taxon>Bacillati</taxon>
        <taxon>Bacillota</taxon>
        <taxon>Clostridia</taxon>
        <taxon>Eubacteriales</taxon>
        <taxon>Clostridiaceae</taxon>
        <taxon>Clostridium</taxon>
    </lineage>
</organism>
<dbReference type="RefSeq" id="WP_191741684.1">
    <property type="nucleotide sequence ID" value="NZ_JACSQB010000167.1"/>
</dbReference>
<name>A0ABR8YY39_9CLOT</name>
<accession>A0ABR8YY39</accession>
<dbReference type="Pfam" id="PF04203">
    <property type="entry name" value="Sortase"/>
    <property type="match status" value="1"/>
</dbReference>
<gene>
    <name evidence="2" type="ORF">H9637_17195</name>
</gene>
<dbReference type="InterPro" id="IPR042000">
    <property type="entry name" value="Sortase_D_2"/>
</dbReference>
<evidence type="ECO:0000313" key="2">
    <source>
        <dbReference type="EMBL" id="MBD8048744.1"/>
    </source>
</evidence>
<dbReference type="SUPFAM" id="SSF63817">
    <property type="entry name" value="Sortase"/>
    <property type="match status" value="1"/>
</dbReference>
<sequence>MKNKVFKVLGIVLLVIGISMVVYGVNNKIKTNNKQKEMIENFESTLKHIEDSNDKGTKEGENKKEEIPLTDDVIAVMDIPKINLQVAVKEGTDMEVLNYAVGHFKNTAMPGEKGNFAVAGHRNYTTGEFFLNIHKLDDKDEIRVKTHKKTYVYKFTSMDVVNEDALEVLNPTEDATITLVTCTEDGKQRLIVRGKLEK</sequence>
<dbReference type="EMBL" id="JACSQB010000167">
    <property type="protein sequence ID" value="MBD8048744.1"/>
    <property type="molecule type" value="Genomic_DNA"/>
</dbReference>
<keyword evidence="3" id="KW-1185">Reference proteome</keyword>
<dbReference type="InterPro" id="IPR023365">
    <property type="entry name" value="Sortase_dom-sf"/>
</dbReference>
<evidence type="ECO:0000313" key="3">
    <source>
        <dbReference type="Proteomes" id="UP000627166"/>
    </source>
</evidence>
<dbReference type="CDD" id="cd06166">
    <property type="entry name" value="Sortase_D_2"/>
    <property type="match status" value="1"/>
</dbReference>
<evidence type="ECO:0000256" key="1">
    <source>
        <dbReference type="ARBA" id="ARBA00022801"/>
    </source>
</evidence>
<protein>
    <submittedName>
        <fullName evidence="2">Class D sortase</fullName>
    </submittedName>
</protein>
<dbReference type="NCBIfam" id="TIGR01076">
    <property type="entry name" value="sortase_fam"/>
    <property type="match status" value="1"/>
</dbReference>
<dbReference type="Proteomes" id="UP000627166">
    <property type="component" value="Unassembled WGS sequence"/>
</dbReference>
<dbReference type="Gene3D" id="2.40.260.10">
    <property type="entry name" value="Sortase"/>
    <property type="match status" value="1"/>
</dbReference>
<keyword evidence="1" id="KW-0378">Hydrolase</keyword>